<dbReference type="PANTHER" id="PTHR34281">
    <property type="entry name" value="PROTEIN EARLY FLOWERING 3"/>
    <property type="match status" value="1"/>
</dbReference>
<protein>
    <submittedName>
        <fullName evidence="2">(wild Malaysian banana) hypothetical protein</fullName>
    </submittedName>
</protein>
<evidence type="ECO:0000313" key="2">
    <source>
        <dbReference type="EMBL" id="CAG1858876.1"/>
    </source>
</evidence>
<sequence length="762" mass="83240">MKGGKEEGKIMGPLFPRLHVNDADKGGPRAPPRNKMALYEQHSVPSQRLNRSSSALPLPHQNACLLVPSNPLSQISLYFANKTWLTWSSSDKQSSNLSLLGCGQERNVLSPFFMPRNTPAYSSEKVDCQLSDGIDPNSRLEERSLKHVNSRNLNLMRSTAHCSLLRHPKSKSSHEKKMDDVDDFRVPTFDKSEPALCSNKDTSVMGSVKLTSFNTKSQQKSPNATLNSSIRYSTSYFKHFEQTDVSNMQSSKFGGSEKERQPEESLVIAEHREKSPPSARVEERPIVAKVSNGARDVTEKSRCGGVSSCQESYQNGDLIGPRTMNKVDVVENGDGSQKRQRTTNMVDNGNLENNVKENGSLGEHIAERKDEASEASIDDSISGLEISPDDVVGVIGPKHFWKARRAFMNQQRVFAIQVFELHRLIKVQKSIAASPHLLLEGNPYLSKSPVKAPSKVPLLDCNMNSQQDAVKQKDAERQKSDQKKDLQTENIARAPPPTCGERIDGGSHRQVLESGPRSAVPPSHSTPPDNNPSPWCLHPPANQWLVPVMSPSEGLIYKPYTGSCAPSSGFLAPVYGGCMPLGVPSLAGNFMNTAYGVPASHRPPDTGVLAGASAVATNYFPAYGIPSMNPIVSTSAVEQVTNLACSRPNGHIDQHSMISCNMSHSRSEAISGCFLKFQASKDTELQASSASSPCEKAQTEASDVLPLFPMAPKKENLVCPSRSSGRDSQAQAIKVVPHNARSAIESVARIFQSIQEERLQHD</sequence>
<accession>A0A8D7B257</accession>
<feature type="region of interest" description="Disordered" evidence="1">
    <location>
        <begin position="1"/>
        <end position="34"/>
    </location>
</feature>
<feature type="region of interest" description="Disordered" evidence="1">
    <location>
        <begin position="299"/>
        <end position="321"/>
    </location>
</feature>
<reference evidence="2" key="1">
    <citation type="submission" date="2021-03" db="EMBL/GenBank/DDBJ databases">
        <authorList>
            <consortium name="Genoscope - CEA"/>
            <person name="William W."/>
        </authorList>
    </citation>
    <scope>NUCLEOTIDE SEQUENCE</scope>
    <source>
        <strain evidence="2">Doubled-haploid Pahang</strain>
    </source>
</reference>
<organism evidence="2">
    <name type="scientific">Musa acuminata subsp. malaccensis</name>
    <name type="common">Wild banana</name>
    <name type="synonym">Musa malaccensis</name>
    <dbReference type="NCBI Taxonomy" id="214687"/>
    <lineage>
        <taxon>Eukaryota</taxon>
        <taxon>Viridiplantae</taxon>
        <taxon>Streptophyta</taxon>
        <taxon>Embryophyta</taxon>
        <taxon>Tracheophyta</taxon>
        <taxon>Spermatophyta</taxon>
        <taxon>Magnoliopsida</taxon>
        <taxon>Liliopsida</taxon>
        <taxon>Zingiberales</taxon>
        <taxon>Musaceae</taxon>
        <taxon>Musa</taxon>
    </lineage>
</organism>
<evidence type="ECO:0000256" key="1">
    <source>
        <dbReference type="SAM" id="MobiDB-lite"/>
    </source>
</evidence>
<proteinExistence type="predicted"/>
<dbReference type="GO" id="GO:2000028">
    <property type="term" value="P:regulation of photoperiodism, flowering"/>
    <property type="evidence" value="ECO:0007669"/>
    <property type="project" value="InterPro"/>
</dbReference>
<dbReference type="InterPro" id="IPR039319">
    <property type="entry name" value="ELF3-like"/>
</dbReference>
<dbReference type="EMBL" id="HG996466">
    <property type="protein sequence ID" value="CAG1858876.1"/>
    <property type="molecule type" value="Genomic_DNA"/>
</dbReference>
<gene>
    <name evidence="2" type="ORF">GSMUA_291710.1</name>
</gene>
<feature type="compositionally biased region" description="Basic and acidic residues" evidence="1">
    <location>
        <begin position="470"/>
        <end position="487"/>
    </location>
</feature>
<dbReference type="PANTHER" id="PTHR34281:SF2">
    <property type="entry name" value="PROTEIN EARLY FLOWERING 3"/>
    <property type="match status" value="1"/>
</dbReference>
<dbReference type="AlphaFoldDB" id="A0A8D7B257"/>
<name>A0A8D7B257_MUSAM</name>
<feature type="region of interest" description="Disordered" evidence="1">
    <location>
        <begin position="467"/>
        <end position="536"/>
    </location>
</feature>
<feature type="compositionally biased region" description="Basic and acidic residues" evidence="1">
    <location>
        <begin position="501"/>
        <end position="511"/>
    </location>
</feature>